<name>A0A9K3J9C6_HELAN</name>
<comment type="caution">
    <text evidence="1">The sequence shown here is derived from an EMBL/GenBank/DDBJ whole genome shotgun (WGS) entry which is preliminary data.</text>
</comment>
<protein>
    <submittedName>
        <fullName evidence="1">Uncharacterized protein</fullName>
    </submittedName>
</protein>
<dbReference type="AlphaFoldDB" id="A0A9K3J9C6"/>
<proteinExistence type="predicted"/>
<dbReference type="InterPro" id="IPR029338">
    <property type="entry name" value="TSSC4"/>
</dbReference>
<evidence type="ECO:0000313" key="2">
    <source>
        <dbReference type="Proteomes" id="UP000215914"/>
    </source>
</evidence>
<dbReference type="PANTHER" id="PTHR13445">
    <property type="entry name" value="TUMOR SUPPRESSING SUBTRANSFERABLE CANDIDATE 4 TSSC4"/>
    <property type="match status" value="1"/>
</dbReference>
<dbReference type="PANTHER" id="PTHR13445:SF5">
    <property type="entry name" value="PROTEIN TSSC4"/>
    <property type="match status" value="1"/>
</dbReference>
<dbReference type="EMBL" id="MNCJ02000319">
    <property type="protein sequence ID" value="KAF5810706.1"/>
    <property type="molecule type" value="Genomic_DNA"/>
</dbReference>
<keyword evidence="2" id="KW-1185">Reference proteome</keyword>
<sequence>MNVRRISLQSAKRVRFHSTCKSVDAASLESFGLTHKASGNGRSLPDYILNPSKYTRYTFDDESNSEAYLKLLENISKLSKHDTVEQKSCGELPKLGG</sequence>
<evidence type="ECO:0000313" key="1">
    <source>
        <dbReference type="EMBL" id="KAF5810706.1"/>
    </source>
</evidence>
<accession>A0A9K3J9C6</accession>
<gene>
    <name evidence="1" type="ORF">HanXRQr2_Chr04g0172781</name>
</gene>
<reference evidence="1" key="2">
    <citation type="submission" date="2020-06" db="EMBL/GenBank/DDBJ databases">
        <title>Helianthus annuus Genome sequencing and assembly Release 2.</title>
        <authorList>
            <person name="Gouzy J."/>
            <person name="Langlade N."/>
            <person name="Munos S."/>
        </authorList>
    </citation>
    <scope>NUCLEOTIDE SEQUENCE</scope>
    <source>
        <tissue evidence="1">Leaves</tissue>
    </source>
</reference>
<dbReference type="Proteomes" id="UP000215914">
    <property type="component" value="Unassembled WGS sequence"/>
</dbReference>
<organism evidence="1 2">
    <name type="scientific">Helianthus annuus</name>
    <name type="common">Common sunflower</name>
    <dbReference type="NCBI Taxonomy" id="4232"/>
    <lineage>
        <taxon>Eukaryota</taxon>
        <taxon>Viridiplantae</taxon>
        <taxon>Streptophyta</taxon>
        <taxon>Embryophyta</taxon>
        <taxon>Tracheophyta</taxon>
        <taxon>Spermatophyta</taxon>
        <taxon>Magnoliopsida</taxon>
        <taxon>eudicotyledons</taxon>
        <taxon>Gunneridae</taxon>
        <taxon>Pentapetalae</taxon>
        <taxon>asterids</taxon>
        <taxon>campanulids</taxon>
        <taxon>Asterales</taxon>
        <taxon>Asteraceae</taxon>
        <taxon>Asteroideae</taxon>
        <taxon>Heliantheae alliance</taxon>
        <taxon>Heliantheae</taxon>
        <taxon>Helianthus</taxon>
    </lineage>
</organism>
<dbReference type="Gramene" id="mRNA:HanXRQr2_Chr04g0172781">
    <property type="protein sequence ID" value="CDS:HanXRQr2_Chr04g0172781.1"/>
    <property type="gene ID" value="HanXRQr2_Chr04g0172781"/>
</dbReference>
<reference evidence="1" key="1">
    <citation type="journal article" date="2017" name="Nature">
        <title>The sunflower genome provides insights into oil metabolism, flowering and Asterid evolution.</title>
        <authorList>
            <person name="Badouin H."/>
            <person name="Gouzy J."/>
            <person name="Grassa C.J."/>
            <person name="Murat F."/>
            <person name="Staton S.E."/>
            <person name="Cottret L."/>
            <person name="Lelandais-Briere C."/>
            <person name="Owens G.L."/>
            <person name="Carrere S."/>
            <person name="Mayjonade B."/>
            <person name="Legrand L."/>
            <person name="Gill N."/>
            <person name="Kane N.C."/>
            <person name="Bowers J.E."/>
            <person name="Hubner S."/>
            <person name="Bellec A."/>
            <person name="Berard A."/>
            <person name="Berges H."/>
            <person name="Blanchet N."/>
            <person name="Boniface M.C."/>
            <person name="Brunel D."/>
            <person name="Catrice O."/>
            <person name="Chaidir N."/>
            <person name="Claudel C."/>
            <person name="Donnadieu C."/>
            <person name="Faraut T."/>
            <person name="Fievet G."/>
            <person name="Helmstetter N."/>
            <person name="King M."/>
            <person name="Knapp S.J."/>
            <person name="Lai Z."/>
            <person name="Le Paslier M.C."/>
            <person name="Lippi Y."/>
            <person name="Lorenzon L."/>
            <person name="Mandel J.R."/>
            <person name="Marage G."/>
            <person name="Marchand G."/>
            <person name="Marquand E."/>
            <person name="Bret-Mestries E."/>
            <person name="Morien E."/>
            <person name="Nambeesan S."/>
            <person name="Nguyen T."/>
            <person name="Pegot-Espagnet P."/>
            <person name="Pouilly N."/>
            <person name="Raftis F."/>
            <person name="Sallet E."/>
            <person name="Schiex T."/>
            <person name="Thomas J."/>
            <person name="Vandecasteele C."/>
            <person name="Vares D."/>
            <person name="Vear F."/>
            <person name="Vautrin S."/>
            <person name="Crespi M."/>
            <person name="Mangin B."/>
            <person name="Burke J.M."/>
            <person name="Salse J."/>
            <person name="Munos S."/>
            <person name="Vincourt P."/>
            <person name="Rieseberg L.H."/>
            <person name="Langlade N.B."/>
        </authorList>
    </citation>
    <scope>NUCLEOTIDE SEQUENCE</scope>
    <source>
        <tissue evidence="1">Leaves</tissue>
    </source>
</reference>